<dbReference type="Proteomes" id="UP001231518">
    <property type="component" value="Chromosome 28"/>
</dbReference>
<keyword evidence="11" id="KW-1015">Disulfide bond</keyword>
<evidence type="ECO:0000256" key="13">
    <source>
        <dbReference type="SAM" id="Phobius"/>
    </source>
</evidence>
<feature type="chain" id="PRO_5042196369" evidence="14">
    <location>
        <begin position="25"/>
        <end position="488"/>
    </location>
</feature>
<dbReference type="Pfam" id="PF13855">
    <property type="entry name" value="LRR_8"/>
    <property type="match status" value="3"/>
</dbReference>
<dbReference type="PANTHER" id="PTHR46473">
    <property type="entry name" value="GH08155P"/>
    <property type="match status" value="1"/>
</dbReference>
<evidence type="ECO:0000256" key="10">
    <source>
        <dbReference type="ARBA" id="ARBA00023136"/>
    </source>
</evidence>
<dbReference type="Pfam" id="PF00560">
    <property type="entry name" value="LRR_1"/>
    <property type="match status" value="2"/>
</dbReference>
<evidence type="ECO:0000313" key="16">
    <source>
        <dbReference type="Proteomes" id="UP001231518"/>
    </source>
</evidence>
<evidence type="ECO:0000256" key="12">
    <source>
        <dbReference type="ARBA" id="ARBA00023303"/>
    </source>
</evidence>
<dbReference type="EMBL" id="JARGEI010000027">
    <property type="protein sequence ID" value="KAJ8707655.1"/>
    <property type="molecule type" value="Genomic_DNA"/>
</dbReference>
<gene>
    <name evidence="15" type="ORF">PYW07_011332</name>
</gene>
<keyword evidence="9" id="KW-0406">Ion transport</keyword>
<dbReference type="InterPro" id="IPR051432">
    <property type="entry name" value="KCNMA1_auxiliary"/>
</dbReference>
<evidence type="ECO:0000256" key="2">
    <source>
        <dbReference type="ARBA" id="ARBA00022448"/>
    </source>
</evidence>
<sequence length="488" mass="54505">MFVNKIVSLSAVLVFLVTIKVSLSQLELGIETTTEEVSTTICSTCSCVDRVVNCANLNLTTIFELPDWDGLRDFKPTKVNLTQNPITAVTRISKLPIQELNLSNCEIQTLEDGSFLYLEDLSVLDLSGNKISTSAINRKVFGGLLGIDGPRDFVKLQYLSLANNDLHTLPQDIFLYMPGLLTLDLSGNPLAFIDQITMGAISDLKNLRELRLSGCELDSLPEGLLRRHRKLRRLDLSNNRFTTVPSVLREAPNLVYLNLDRTSLQTLGANTPLSNMTKLQELNLSRLSRLQNISAGALSGLTDLVILRLNYNPRLTNLHPDFLVWMNEDDEELWPDLKELYLNNNNLSVIDSGIIDGWNDLVTGDFSNNPFNCDCKNQWVVDVLVPLLASTPANSSVNNMVCKKPADVRGLSFAQLNNASRTLVCQEAETITELPISNMAIILGIMIGIVVTFPIVLILVLLWRKGFFSKCRNRKNYDSDDEHEHQNL</sequence>
<keyword evidence="12" id="KW-0407">Ion channel</keyword>
<comment type="subcellular location">
    <subcellularLocation>
        <location evidence="1">Cell membrane</location>
        <topology evidence="1">Single-pass membrane protein</topology>
    </subcellularLocation>
</comment>
<dbReference type="InterPro" id="IPR001611">
    <property type="entry name" value="Leu-rich_rpt"/>
</dbReference>
<keyword evidence="4" id="KW-0433">Leucine-rich repeat</keyword>
<feature type="transmembrane region" description="Helical" evidence="13">
    <location>
        <begin position="439"/>
        <end position="463"/>
    </location>
</feature>
<dbReference type="GO" id="GO:0005886">
    <property type="term" value="C:plasma membrane"/>
    <property type="evidence" value="ECO:0007669"/>
    <property type="project" value="UniProtKB-SubCell"/>
</dbReference>
<dbReference type="GO" id="GO:0034220">
    <property type="term" value="P:monoatomic ion transmembrane transport"/>
    <property type="evidence" value="ECO:0007669"/>
    <property type="project" value="UniProtKB-KW"/>
</dbReference>
<dbReference type="PANTHER" id="PTHR46473:SF23">
    <property type="entry name" value="GH08155P"/>
    <property type="match status" value="1"/>
</dbReference>
<dbReference type="AlphaFoldDB" id="A0AAD8DLW6"/>
<proteinExistence type="predicted"/>
<evidence type="ECO:0000313" key="15">
    <source>
        <dbReference type="EMBL" id="KAJ8707655.1"/>
    </source>
</evidence>
<evidence type="ECO:0000256" key="5">
    <source>
        <dbReference type="ARBA" id="ARBA00022692"/>
    </source>
</evidence>
<evidence type="ECO:0000256" key="14">
    <source>
        <dbReference type="SAM" id="SignalP"/>
    </source>
</evidence>
<keyword evidence="8 13" id="KW-1133">Transmembrane helix</keyword>
<evidence type="ECO:0000256" key="11">
    <source>
        <dbReference type="ARBA" id="ARBA00023157"/>
    </source>
</evidence>
<evidence type="ECO:0000256" key="1">
    <source>
        <dbReference type="ARBA" id="ARBA00004162"/>
    </source>
</evidence>
<evidence type="ECO:0000256" key="8">
    <source>
        <dbReference type="ARBA" id="ARBA00022989"/>
    </source>
</evidence>
<dbReference type="Gene3D" id="3.80.10.10">
    <property type="entry name" value="Ribonuclease Inhibitor"/>
    <property type="match status" value="3"/>
</dbReference>
<keyword evidence="3" id="KW-1003">Cell membrane</keyword>
<dbReference type="InterPro" id="IPR003591">
    <property type="entry name" value="Leu-rich_rpt_typical-subtyp"/>
</dbReference>
<dbReference type="SMART" id="SM00369">
    <property type="entry name" value="LRR_TYP"/>
    <property type="match status" value="9"/>
</dbReference>
<keyword evidence="6 14" id="KW-0732">Signal</keyword>
<comment type="caution">
    <text evidence="15">The sequence shown here is derived from an EMBL/GenBank/DDBJ whole genome shotgun (WGS) entry which is preliminary data.</text>
</comment>
<accession>A0AAD8DLW6</accession>
<keyword evidence="7" id="KW-0677">Repeat</keyword>
<dbReference type="FunFam" id="3.80.10.10:FF:001164">
    <property type="entry name" value="GH01279p"/>
    <property type="match status" value="1"/>
</dbReference>
<evidence type="ECO:0000256" key="9">
    <source>
        <dbReference type="ARBA" id="ARBA00023065"/>
    </source>
</evidence>
<name>A0AAD8DLW6_MYTSE</name>
<protein>
    <submittedName>
        <fullName evidence="15">Uncharacterized protein</fullName>
    </submittedName>
</protein>
<feature type="signal peptide" evidence="14">
    <location>
        <begin position="1"/>
        <end position="24"/>
    </location>
</feature>
<evidence type="ECO:0000256" key="3">
    <source>
        <dbReference type="ARBA" id="ARBA00022475"/>
    </source>
</evidence>
<evidence type="ECO:0000256" key="6">
    <source>
        <dbReference type="ARBA" id="ARBA00022729"/>
    </source>
</evidence>
<evidence type="ECO:0000256" key="4">
    <source>
        <dbReference type="ARBA" id="ARBA00022614"/>
    </source>
</evidence>
<keyword evidence="5 13" id="KW-0812">Transmembrane</keyword>
<keyword evidence="16" id="KW-1185">Reference proteome</keyword>
<reference evidence="15" key="1">
    <citation type="submission" date="2023-03" db="EMBL/GenBank/DDBJ databases">
        <title>Chromosome-level genomes of two armyworms, Mythimna separata and Mythimna loreyi, provide insights into the biosynthesis and reception of sex pheromones.</title>
        <authorList>
            <person name="Zhao H."/>
        </authorList>
    </citation>
    <scope>NUCLEOTIDE SEQUENCE</scope>
    <source>
        <strain evidence="15">BeijingLab</strain>
        <tissue evidence="15">Pupa</tissue>
    </source>
</reference>
<keyword evidence="10 13" id="KW-0472">Membrane</keyword>
<evidence type="ECO:0000256" key="7">
    <source>
        <dbReference type="ARBA" id="ARBA00022737"/>
    </source>
</evidence>
<keyword evidence="2" id="KW-0813">Transport</keyword>
<dbReference type="PROSITE" id="PS51450">
    <property type="entry name" value="LRR"/>
    <property type="match status" value="2"/>
</dbReference>
<organism evidence="15 16">
    <name type="scientific">Mythimna separata</name>
    <name type="common">Oriental armyworm</name>
    <name type="synonym">Pseudaletia separata</name>
    <dbReference type="NCBI Taxonomy" id="271217"/>
    <lineage>
        <taxon>Eukaryota</taxon>
        <taxon>Metazoa</taxon>
        <taxon>Ecdysozoa</taxon>
        <taxon>Arthropoda</taxon>
        <taxon>Hexapoda</taxon>
        <taxon>Insecta</taxon>
        <taxon>Pterygota</taxon>
        <taxon>Neoptera</taxon>
        <taxon>Endopterygota</taxon>
        <taxon>Lepidoptera</taxon>
        <taxon>Glossata</taxon>
        <taxon>Ditrysia</taxon>
        <taxon>Noctuoidea</taxon>
        <taxon>Noctuidae</taxon>
        <taxon>Noctuinae</taxon>
        <taxon>Hadenini</taxon>
        <taxon>Mythimna</taxon>
    </lineage>
</organism>
<dbReference type="InterPro" id="IPR032675">
    <property type="entry name" value="LRR_dom_sf"/>
</dbReference>
<dbReference type="SUPFAM" id="SSF52058">
    <property type="entry name" value="L domain-like"/>
    <property type="match status" value="1"/>
</dbReference>